<dbReference type="GO" id="GO:0017089">
    <property type="term" value="F:glycolipid transfer activity"/>
    <property type="evidence" value="ECO:0007669"/>
    <property type="project" value="TreeGrafter"/>
</dbReference>
<feature type="domain" description="Organic solvent tolerance-like N-terminal" evidence="4">
    <location>
        <begin position="19"/>
        <end position="128"/>
    </location>
</feature>
<evidence type="ECO:0000313" key="6">
    <source>
        <dbReference type="Proteomes" id="UP000595074"/>
    </source>
</evidence>
<evidence type="ECO:0000256" key="1">
    <source>
        <dbReference type="ARBA" id="ARBA00022448"/>
    </source>
</evidence>
<dbReference type="InterPro" id="IPR005653">
    <property type="entry name" value="OstA-like_N"/>
</dbReference>
<dbReference type="GO" id="GO:0009279">
    <property type="term" value="C:cell outer membrane"/>
    <property type="evidence" value="ECO:0007669"/>
    <property type="project" value="TreeGrafter"/>
</dbReference>
<keyword evidence="3" id="KW-0574">Periplasm</keyword>
<organism evidence="5 6">
    <name type="scientific">Sulfurovum indicum</name>
    <dbReference type="NCBI Taxonomy" id="2779528"/>
    <lineage>
        <taxon>Bacteria</taxon>
        <taxon>Pseudomonadati</taxon>
        <taxon>Campylobacterota</taxon>
        <taxon>Epsilonproteobacteria</taxon>
        <taxon>Campylobacterales</taxon>
        <taxon>Sulfurovaceae</taxon>
        <taxon>Sulfurovum</taxon>
    </lineage>
</organism>
<dbReference type="Proteomes" id="UP000595074">
    <property type="component" value="Chromosome"/>
</dbReference>
<dbReference type="Pfam" id="PF03968">
    <property type="entry name" value="LptD_N"/>
    <property type="match status" value="1"/>
</dbReference>
<proteinExistence type="predicted"/>
<evidence type="ECO:0000259" key="4">
    <source>
        <dbReference type="Pfam" id="PF03968"/>
    </source>
</evidence>
<keyword evidence="6" id="KW-1185">Reference proteome</keyword>
<keyword evidence="2" id="KW-0732">Signal</keyword>
<accession>A0A7M1S1H2</accession>
<name>A0A7M1S1H2_9BACT</name>
<sequence length="152" mass="17524">MKIILLVVFTLSLWAEKVQITSDSMKAMDLKKEVHFMGNAKVKQLDNWIHGDEIIVYFDENNETKKYEAVGNVTFELKQKEALYKGSADKVTYDPKRSRYILRGKAVIDDIVNKRHVNGEEIILDLITGDASVKGNRKKPVKFIFDMEKKSE</sequence>
<dbReference type="InterPro" id="IPR052037">
    <property type="entry name" value="LPS_export_LptA"/>
</dbReference>
<evidence type="ECO:0000256" key="2">
    <source>
        <dbReference type="ARBA" id="ARBA00022729"/>
    </source>
</evidence>
<dbReference type="InterPro" id="IPR014340">
    <property type="entry name" value="LptA"/>
</dbReference>
<dbReference type="GO" id="GO:0001530">
    <property type="term" value="F:lipopolysaccharide binding"/>
    <property type="evidence" value="ECO:0007669"/>
    <property type="project" value="InterPro"/>
</dbReference>
<dbReference type="GO" id="GO:0015920">
    <property type="term" value="P:lipopolysaccharide transport"/>
    <property type="evidence" value="ECO:0007669"/>
    <property type="project" value="InterPro"/>
</dbReference>
<gene>
    <name evidence="5" type="primary">lptA</name>
    <name evidence="5" type="ORF">IMZ28_06335</name>
</gene>
<dbReference type="PANTHER" id="PTHR36504:SF1">
    <property type="entry name" value="LIPOPOLYSACCHARIDE EXPORT SYSTEM PROTEIN LPTA"/>
    <property type="match status" value="1"/>
</dbReference>
<evidence type="ECO:0000256" key="3">
    <source>
        <dbReference type="ARBA" id="ARBA00022764"/>
    </source>
</evidence>
<dbReference type="NCBIfam" id="TIGR03002">
    <property type="entry name" value="outer_YhbN_LptA"/>
    <property type="match status" value="1"/>
</dbReference>
<dbReference type="EMBL" id="CP063164">
    <property type="protein sequence ID" value="QOR61084.1"/>
    <property type="molecule type" value="Genomic_DNA"/>
</dbReference>
<dbReference type="Gene3D" id="2.60.450.10">
    <property type="entry name" value="Lipopolysaccharide (LPS) transport protein A like domain"/>
    <property type="match status" value="1"/>
</dbReference>
<protein>
    <submittedName>
        <fullName evidence="5">Lipopolysaccharide transport periplasmic protein LptA</fullName>
    </submittedName>
</protein>
<dbReference type="RefSeq" id="WP_197547756.1">
    <property type="nucleotide sequence ID" value="NZ_CP063164.1"/>
</dbReference>
<evidence type="ECO:0000313" key="5">
    <source>
        <dbReference type="EMBL" id="QOR61084.1"/>
    </source>
</evidence>
<dbReference type="KEGG" id="sinu:IMZ28_06335"/>
<dbReference type="PANTHER" id="PTHR36504">
    <property type="entry name" value="LIPOPOLYSACCHARIDE EXPORT SYSTEM PROTEIN LPTA"/>
    <property type="match status" value="1"/>
</dbReference>
<reference evidence="5 6" key="1">
    <citation type="submission" date="2020-10" db="EMBL/GenBank/DDBJ databases">
        <title>The genome of sulfurovum sp.</title>
        <authorList>
            <person name="Xie S."/>
            <person name="Shao Z."/>
            <person name="Jiang L."/>
        </authorList>
    </citation>
    <scope>NUCLEOTIDE SEQUENCE [LARGE SCALE GENOMIC DNA]</scope>
    <source>
        <strain evidence="5 6">ST-419</strain>
    </source>
</reference>
<dbReference type="AlphaFoldDB" id="A0A7M1S1H2"/>
<dbReference type="GO" id="GO:0030288">
    <property type="term" value="C:outer membrane-bounded periplasmic space"/>
    <property type="evidence" value="ECO:0007669"/>
    <property type="project" value="TreeGrafter"/>
</dbReference>
<keyword evidence="1" id="KW-0813">Transport</keyword>